<gene>
    <name evidence="2" type="ORF">GCM10007888_29790</name>
    <name evidence="1" type="ORF">MOX02_58500</name>
</gene>
<evidence type="ECO:0000313" key="3">
    <source>
        <dbReference type="Proteomes" id="UP000321960"/>
    </source>
</evidence>
<organism evidence="1 3">
    <name type="scientific">Methylobacterium oxalidis</name>
    <dbReference type="NCBI Taxonomy" id="944322"/>
    <lineage>
        <taxon>Bacteria</taxon>
        <taxon>Pseudomonadati</taxon>
        <taxon>Pseudomonadota</taxon>
        <taxon>Alphaproteobacteria</taxon>
        <taxon>Hyphomicrobiales</taxon>
        <taxon>Methylobacteriaceae</taxon>
        <taxon>Methylobacterium</taxon>
    </lineage>
</organism>
<dbReference type="RefSeq" id="WP_147029215.1">
    <property type="nucleotide sequence ID" value="NZ_BJZU01000188.1"/>
</dbReference>
<dbReference type="Proteomes" id="UP000321960">
    <property type="component" value="Unassembled WGS sequence"/>
</dbReference>
<evidence type="ECO:0000313" key="4">
    <source>
        <dbReference type="Proteomes" id="UP001156856"/>
    </source>
</evidence>
<reference evidence="2" key="4">
    <citation type="submission" date="2023-01" db="EMBL/GenBank/DDBJ databases">
        <title>Draft genome sequence of Methylobacterium oxalidis strain NBRC 107715.</title>
        <authorList>
            <person name="Sun Q."/>
            <person name="Mori K."/>
        </authorList>
    </citation>
    <scope>NUCLEOTIDE SEQUENCE</scope>
    <source>
        <strain evidence="2">NBRC 107715</strain>
    </source>
</reference>
<sequence>MAAESAASLVLQVEPCKSDPGLYRWIIRDHDRVVRQACYSLASKEEARTEGRAALEEAEAMVRDSS</sequence>
<evidence type="ECO:0000313" key="1">
    <source>
        <dbReference type="EMBL" id="GEP07812.1"/>
    </source>
</evidence>
<proteinExistence type="predicted"/>
<dbReference type="EMBL" id="BJZU01000188">
    <property type="protein sequence ID" value="GEP07812.1"/>
    <property type="molecule type" value="Genomic_DNA"/>
</dbReference>
<reference evidence="2" key="1">
    <citation type="journal article" date="2014" name="Int. J. Syst. Evol. Microbiol.">
        <title>Complete genome of a new Firmicutes species belonging to the dominant human colonic microbiota ('Ruminococcus bicirculans') reveals two chromosomes and a selective capacity to utilize plant glucans.</title>
        <authorList>
            <consortium name="NISC Comparative Sequencing Program"/>
            <person name="Wegmann U."/>
            <person name="Louis P."/>
            <person name="Goesmann A."/>
            <person name="Henrissat B."/>
            <person name="Duncan S.H."/>
            <person name="Flint H.J."/>
        </authorList>
    </citation>
    <scope>NUCLEOTIDE SEQUENCE</scope>
    <source>
        <strain evidence="2">NBRC 107715</strain>
    </source>
</reference>
<evidence type="ECO:0008006" key="5">
    <source>
        <dbReference type="Google" id="ProtNLM"/>
    </source>
</evidence>
<keyword evidence="4" id="KW-1185">Reference proteome</keyword>
<dbReference type="AlphaFoldDB" id="A0A512JCX3"/>
<evidence type="ECO:0000313" key="2">
    <source>
        <dbReference type="EMBL" id="GLS64598.1"/>
    </source>
</evidence>
<accession>A0A512JCX3</accession>
<dbReference type="EMBL" id="BSPK01000047">
    <property type="protein sequence ID" value="GLS64598.1"/>
    <property type="molecule type" value="Genomic_DNA"/>
</dbReference>
<name>A0A512JCX3_9HYPH</name>
<protein>
    <recommendedName>
        <fullName evidence="5">DUF1508 domain-containing protein</fullName>
    </recommendedName>
</protein>
<dbReference type="OrthoDB" id="8000655at2"/>
<reference evidence="4" key="2">
    <citation type="journal article" date="2019" name="Int. J. Syst. Evol. Microbiol.">
        <title>The Global Catalogue of Microorganisms (GCM) 10K type strain sequencing project: providing services to taxonomists for standard genome sequencing and annotation.</title>
        <authorList>
            <consortium name="The Broad Institute Genomics Platform"/>
            <consortium name="The Broad Institute Genome Sequencing Center for Infectious Disease"/>
            <person name="Wu L."/>
            <person name="Ma J."/>
        </authorList>
    </citation>
    <scope>NUCLEOTIDE SEQUENCE [LARGE SCALE GENOMIC DNA]</scope>
    <source>
        <strain evidence="4">NBRC 107715</strain>
    </source>
</reference>
<reference evidence="1 3" key="3">
    <citation type="submission" date="2019-07" db="EMBL/GenBank/DDBJ databases">
        <title>Whole genome shotgun sequence of Methylobacterium oxalidis NBRC 107715.</title>
        <authorList>
            <person name="Hosoyama A."/>
            <person name="Uohara A."/>
            <person name="Ohji S."/>
            <person name="Ichikawa N."/>
        </authorList>
    </citation>
    <scope>NUCLEOTIDE SEQUENCE [LARGE SCALE GENOMIC DNA]</scope>
    <source>
        <strain evidence="1 3">NBRC 107715</strain>
    </source>
</reference>
<comment type="caution">
    <text evidence="1">The sequence shown here is derived from an EMBL/GenBank/DDBJ whole genome shotgun (WGS) entry which is preliminary data.</text>
</comment>
<dbReference type="Proteomes" id="UP001156856">
    <property type="component" value="Unassembled WGS sequence"/>
</dbReference>